<dbReference type="OrthoDB" id="150993at2"/>
<dbReference type="EMBL" id="FUZP01000001">
    <property type="protein sequence ID" value="SKC44434.1"/>
    <property type="molecule type" value="Genomic_DNA"/>
</dbReference>
<evidence type="ECO:0000313" key="1">
    <source>
        <dbReference type="EMBL" id="SKC44434.1"/>
    </source>
</evidence>
<dbReference type="Gene3D" id="2.40.400.10">
    <property type="entry name" value="Acetoacetate decarboxylase-like"/>
    <property type="match status" value="1"/>
</dbReference>
<dbReference type="SUPFAM" id="SSF160104">
    <property type="entry name" value="Acetoacetate decarboxylase-like"/>
    <property type="match status" value="1"/>
</dbReference>
<dbReference type="Proteomes" id="UP000190857">
    <property type="component" value="Unassembled WGS sequence"/>
</dbReference>
<gene>
    <name evidence="1" type="ORF">SAMN06309945_1021</name>
</gene>
<name>A0A1T5IZ73_9MICO</name>
<protein>
    <recommendedName>
        <fullName evidence="3">DUF2071 domain-containing protein</fullName>
    </recommendedName>
</protein>
<dbReference type="PANTHER" id="PTHR39186">
    <property type="entry name" value="DUF2071 FAMILY PROTEIN"/>
    <property type="match status" value="1"/>
</dbReference>
<reference evidence="1 2" key="1">
    <citation type="submission" date="2017-02" db="EMBL/GenBank/DDBJ databases">
        <authorList>
            <person name="Peterson S.W."/>
        </authorList>
    </citation>
    <scope>NUCLEOTIDE SEQUENCE [LARGE SCALE GENOMIC DNA]</scope>
    <source>
        <strain evidence="1 2">VKM Ac-2059</strain>
    </source>
</reference>
<keyword evidence="2" id="KW-1185">Reference proteome</keyword>
<dbReference type="InterPro" id="IPR023375">
    <property type="entry name" value="ADC_dom_sf"/>
</dbReference>
<dbReference type="InterPro" id="IPR018644">
    <property type="entry name" value="DUF2071"/>
</dbReference>
<dbReference type="AlphaFoldDB" id="A0A1T5IZ73"/>
<accession>A0A1T5IZ73</accession>
<dbReference type="STRING" id="123320.SAMN06309945_1021"/>
<proteinExistence type="predicted"/>
<dbReference type="Pfam" id="PF09844">
    <property type="entry name" value="DUF2071"/>
    <property type="match status" value="1"/>
</dbReference>
<dbReference type="RefSeq" id="WP_079727146.1">
    <property type="nucleotide sequence ID" value="NZ_FUZP01000001.1"/>
</dbReference>
<dbReference type="PANTHER" id="PTHR39186:SF1">
    <property type="entry name" value="DUF2071 DOMAIN-CONTAINING PROTEIN"/>
    <property type="match status" value="1"/>
</dbReference>
<organism evidence="1 2">
    <name type="scientific">Okibacterium fritillariae</name>
    <dbReference type="NCBI Taxonomy" id="123320"/>
    <lineage>
        <taxon>Bacteria</taxon>
        <taxon>Bacillati</taxon>
        <taxon>Actinomycetota</taxon>
        <taxon>Actinomycetes</taxon>
        <taxon>Micrococcales</taxon>
        <taxon>Microbacteriaceae</taxon>
        <taxon>Okibacterium</taxon>
    </lineage>
</organism>
<evidence type="ECO:0008006" key="3">
    <source>
        <dbReference type="Google" id="ProtNLM"/>
    </source>
</evidence>
<sequence length="268" mass="29574">MSEPATATWPDAPELPGRAVIAQRWSDLTFLHWRVDPAEVAPLLPPGTRPDVIDGSSWVGLIAFRLSDSAFFGLPPVPYFGTFPEINVRLYSIDAQGRRAVVFASLDASRLVSVLTARAAFGLPYRWARMSMGQRSDDRGELFAYRSRRHLADRLLGDKRNPGHVPGASTHLIARALPGAVAGDPIAEFLTARWAFHETHLGRTWFGSNHHGPWPLQRAELLHLDDTLLEAAGFASLADTPPDSVLYSPGVETVFSRPTRLSLPARRR</sequence>
<evidence type="ECO:0000313" key="2">
    <source>
        <dbReference type="Proteomes" id="UP000190857"/>
    </source>
</evidence>